<dbReference type="Proteomes" id="UP000621492">
    <property type="component" value="Unassembled WGS sequence"/>
</dbReference>
<gene>
    <name evidence="2" type="ORF">GCM10011409_39830</name>
</gene>
<reference evidence="2" key="2">
    <citation type="submission" date="2020-09" db="EMBL/GenBank/DDBJ databases">
        <authorList>
            <person name="Sun Q."/>
            <person name="Zhou Y."/>
        </authorList>
    </citation>
    <scope>NUCLEOTIDE SEQUENCE</scope>
    <source>
        <strain evidence="2">CGMCC 1.15454</strain>
    </source>
</reference>
<comment type="caution">
    <text evidence="2">The sequence shown here is derived from an EMBL/GenBank/DDBJ whole genome shotgun (WGS) entry which is preliminary data.</text>
</comment>
<feature type="region of interest" description="Disordered" evidence="1">
    <location>
        <begin position="21"/>
        <end position="56"/>
    </location>
</feature>
<reference evidence="2" key="1">
    <citation type="journal article" date="2014" name="Int. J. Syst. Evol. Microbiol.">
        <title>Complete genome sequence of Corynebacterium casei LMG S-19264T (=DSM 44701T), isolated from a smear-ripened cheese.</title>
        <authorList>
            <consortium name="US DOE Joint Genome Institute (JGI-PGF)"/>
            <person name="Walter F."/>
            <person name="Albersmeier A."/>
            <person name="Kalinowski J."/>
            <person name="Ruckert C."/>
        </authorList>
    </citation>
    <scope>NUCLEOTIDE SEQUENCE</scope>
    <source>
        <strain evidence="2">CGMCC 1.15454</strain>
    </source>
</reference>
<evidence type="ECO:0000313" key="3">
    <source>
        <dbReference type="Proteomes" id="UP000621492"/>
    </source>
</evidence>
<keyword evidence="3" id="KW-1185">Reference proteome</keyword>
<name>A0A9W5U0S8_9BACI</name>
<protein>
    <submittedName>
        <fullName evidence="2">Uncharacterized protein</fullName>
    </submittedName>
</protein>
<organism evidence="2 3">
    <name type="scientific">Lentibacillus populi</name>
    <dbReference type="NCBI Taxonomy" id="1827502"/>
    <lineage>
        <taxon>Bacteria</taxon>
        <taxon>Bacillati</taxon>
        <taxon>Bacillota</taxon>
        <taxon>Bacilli</taxon>
        <taxon>Bacillales</taxon>
        <taxon>Bacillaceae</taxon>
        <taxon>Lentibacillus</taxon>
    </lineage>
</organism>
<dbReference type="AlphaFoldDB" id="A0A9W5U0S8"/>
<evidence type="ECO:0000313" key="2">
    <source>
        <dbReference type="EMBL" id="GGB58379.1"/>
    </source>
</evidence>
<proteinExistence type="predicted"/>
<evidence type="ECO:0000256" key="1">
    <source>
        <dbReference type="SAM" id="MobiDB-lite"/>
    </source>
</evidence>
<dbReference type="EMBL" id="BMJD01000049">
    <property type="protein sequence ID" value="GGB58379.1"/>
    <property type="molecule type" value="Genomic_DNA"/>
</dbReference>
<sequence>MADNRGVVYLGNGKVEVQDISVDPGAKDQDAKQGSPKVRFRLGWSKAHPSIPDKLR</sequence>
<accession>A0A9W5U0S8</accession>
<dbReference type="RefSeq" id="WP_371871373.1">
    <property type="nucleotide sequence ID" value="NZ_BMJD01000049.1"/>
</dbReference>